<dbReference type="GO" id="GO:0019534">
    <property type="term" value="F:toxin transmembrane transporter activity"/>
    <property type="evidence" value="ECO:0007669"/>
    <property type="project" value="InterPro"/>
</dbReference>
<reference evidence="7 8" key="1">
    <citation type="submission" date="2023-10" db="EMBL/GenBank/DDBJ databases">
        <title>Description of Microbulbifer bruguierae sp. nov., isolated from the sediments of mangrove plant Bruguiera sexangula and comparative genomic analyses of the genus Microbulbifer.</title>
        <authorList>
            <person name="Long M."/>
        </authorList>
    </citation>
    <scope>NUCLEOTIDE SEQUENCE [LARGE SCALE GENOMIC DNA]</scope>
    <source>
        <strain evidence="7 8">SPO729</strain>
    </source>
</reference>
<name>A0AAU0N0S2_9GAMM</name>
<dbReference type="NCBIfam" id="TIGR02794">
    <property type="entry name" value="tolA_full"/>
    <property type="match status" value="1"/>
</dbReference>
<keyword evidence="3 6" id="KW-1133">Transmembrane helix</keyword>
<dbReference type="Pfam" id="PF13103">
    <property type="entry name" value="TonB_2"/>
    <property type="match status" value="1"/>
</dbReference>
<evidence type="ECO:0000313" key="7">
    <source>
        <dbReference type="EMBL" id="WOX06562.1"/>
    </source>
</evidence>
<protein>
    <submittedName>
        <fullName evidence="7">Cell envelope integrity protein TolA</fullName>
    </submittedName>
</protein>
<dbReference type="RefSeq" id="WP_318955015.1">
    <property type="nucleotide sequence ID" value="NZ_CP137555.1"/>
</dbReference>
<sequence length="264" mass="29983">MNGSYGPAIVISVALHALLIAVLTFGWVGEHKKELKPMPKFVQAKLVTLESKSNKPKAPPKVDLIKQRQQQQERERQQKGAEDQKRKAAAERKKKEEADKKRKADEARKKQEAADKARKEKERKEKERKEKERKEKLEQERKSAFEEALEDEEEIQDASDDATAVMSVAQAIQQRIQAVWSRPPSARNGMVVEVQINFVPTGRVVAATITQGSGNAAVDRSVLTAIKKVEVFPEVADVAREEPSLFERQIRTTKLIFRPEDLRQ</sequence>
<feature type="compositionally biased region" description="Acidic residues" evidence="5">
    <location>
        <begin position="147"/>
        <end position="160"/>
    </location>
</feature>
<dbReference type="SUPFAM" id="SSF74653">
    <property type="entry name" value="TolA/TonB C-terminal domain"/>
    <property type="match status" value="1"/>
</dbReference>
<keyword evidence="4 6" id="KW-0472">Membrane</keyword>
<dbReference type="Gene3D" id="3.30.1150.10">
    <property type="match status" value="1"/>
</dbReference>
<dbReference type="GO" id="GO:0016020">
    <property type="term" value="C:membrane"/>
    <property type="evidence" value="ECO:0007669"/>
    <property type="project" value="UniProtKB-SubCell"/>
</dbReference>
<dbReference type="KEGG" id="mpaf:R5R33_05370"/>
<feature type="compositionally biased region" description="Basic and acidic residues" evidence="5">
    <location>
        <begin position="63"/>
        <end position="145"/>
    </location>
</feature>
<dbReference type="NCBIfam" id="TIGR01352">
    <property type="entry name" value="tonB_Cterm"/>
    <property type="match status" value="1"/>
</dbReference>
<evidence type="ECO:0000256" key="1">
    <source>
        <dbReference type="ARBA" id="ARBA00004167"/>
    </source>
</evidence>
<comment type="subcellular location">
    <subcellularLocation>
        <location evidence="1">Membrane</location>
        <topology evidence="1">Single-pass membrane protein</topology>
    </subcellularLocation>
</comment>
<dbReference type="EMBL" id="CP137555">
    <property type="protein sequence ID" value="WOX06562.1"/>
    <property type="molecule type" value="Genomic_DNA"/>
</dbReference>
<accession>A0AAU0N0S2</accession>
<feature type="region of interest" description="Disordered" evidence="5">
    <location>
        <begin position="51"/>
        <end position="161"/>
    </location>
</feature>
<evidence type="ECO:0000256" key="3">
    <source>
        <dbReference type="ARBA" id="ARBA00022989"/>
    </source>
</evidence>
<feature type="transmembrane region" description="Helical" evidence="6">
    <location>
        <begin position="6"/>
        <end position="28"/>
    </location>
</feature>
<dbReference type="GO" id="GO:0043213">
    <property type="term" value="P:bacteriocin transport"/>
    <property type="evidence" value="ECO:0007669"/>
    <property type="project" value="InterPro"/>
</dbReference>
<evidence type="ECO:0000313" key="8">
    <source>
        <dbReference type="Proteomes" id="UP001302477"/>
    </source>
</evidence>
<evidence type="ECO:0000256" key="6">
    <source>
        <dbReference type="SAM" id="Phobius"/>
    </source>
</evidence>
<dbReference type="Proteomes" id="UP001302477">
    <property type="component" value="Chromosome"/>
</dbReference>
<keyword evidence="8" id="KW-1185">Reference proteome</keyword>
<evidence type="ECO:0000256" key="2">
    <source>
        <dbReference type="ARBA" id="ARBA00022692"/>
    </source>
</evidence>
<gene>
    <name evidence="7" type="primary">tolA</name>
    <name evidence="7" type="ORF">R5R33_05370</name>
</gene>
<organism evidence="7 8">
    <name type="scientific">Microbulbifer pacificus</name>
    <dbReference type="NCBI Taxonomy" id="407164"/>
    <lineage>
        <taxon>Bacteria</taxon>
        <taxon>Pseudomonadati</taxon>
        <taxon>Pseudomonadota</taxon>
        <taxon>Gammaproteobacteria</taxon>
        <taxon>Cellvibrionales</taxon>
        <taxon>Microbulbiferaceae</taxon>
        <taxon>Microbulbifer</taxon>
    </lineage>
</organism>
<proteinExistence type="predicted"/>
<evidence type="ECO:0000256" key="4">
    <source>
        <dbReference type="ARBA" id="ARBA00023136"/>
    </source>
</evidence>
<dbReference type="AlphaFoldDB" id="A0AAU0N0S2"/>
<dbReference type="InterPro" id="IPR006260">
    <property type="entry name" value="TonB/TolA_C"/>
</dbReference>
<dbReference type="InterPro" id="IPR014161">
    <property type="entry name" value="Tol-Pal_TolA"/>
</dbReference>
<evidence type="ECO:0000256" key="5">
    <source>
        <dbReference type="SAM" id="MobiDB-lite"/>
    </source>
</evidence>
<keyword evidence="2 6" id="KW-0812">Transmembrane</keyword>